<dbReference type="Gene3D" id="1.10.10.10">
    <property type="entry name" value="Winged helix-like DNA-binding domain superfamily/Winged helix DNA-binding domain"/>
    <property type="match status" value="1"/>
</dbReference>
<dbReference type="Pfam" id="PF08281">
    <property type="entry name" value="Sigma70_r4_2"/>
    <property type="match status" value="1"/>
</dbReference>
<dbReference type="Gene3D" id="1.10.1740.10">
    <property type="match status" value="1"/>
</dbReference>
<organism evidence="8 9">
    <name type="scientific">Actinoallomurus bryophytorum</name>
    <dbReference type="NCBI Taxonomy" id="1490222"/>
    <lineage>
        <taxon>Bacteria</taxon>
        <taxon>Bacillati</taxon>
        <taxon>Actinomycetota</taxon>
        <taxon>Actinomycetes</taxon>
        <taxon>Streptosporangiales</taxon>
        <taxon>Thermomonosporaceae</taxon>
        <taxon>Actinoallomurus</taxon>
    </lineage>
</organism>
<evidence type="ECO:0000256" key="1">
    <source>
        <dbReference type="ARBA" id="ARBA00010641"/>
    </source>
</evidence>
<dbReference type="InterPro" id="IPR039425">
    <property type="entry name" value="RNA_pol_sigma-70-like"/>
</dbReference>
<dbReference type="InterPro" id="IPR007627">
    <property type="entry name" value="RNA_pol_sigma70_r2"/>
</dbReference>
<keyword evidence="9" id="KW-1185">Reference proteome</keyword>
<keyword evidence="2" id="KW-0805">Transcription regulation</keyword>
<dbReference type="SUPFAM" id="SSF88659">
    <property type="entry name" value="Sigma3 and sigma4 domains of RNA polymerase sigma factors"/>
    <property type="match status" value="1"/>
</dbReference>
<proteinExistence type="inferred from homology"/>
<sequence length="177" mass="19626">MDADDDRERFTALYDRYRKRVWAYAAGRAGAEAADEIVSETFMAAWRRRREIPSAELPWLFGVARNVIRDAVRAEARRASLTAALRRRTEEPAADVAEDVVDRLAMLGAMADLPDTDREVLTLMAWQGLSPHEAAGVLGCTAANARVRLHRARKRLAALVQVPQGRHAVDSMGMGLS</sequence>
<keyword evidence="4" id="KW-0238">DNA-binding</keyword>
<feature type="domain" description="RNA polymerase sigma factor 70 region 4 type 2" evidence="7">
    <location>
        <begin position="105"/>
        <end position="156"/>
    </location>
</feature>
<accession>A0A543CL58</accession>
<evidence type="ECO:0000256" key="2">
    <source>
        <dbReference type="ARBA" id="ARBA00023015"/>
    </source>
</evidence>
<dbReference type="GO" id="GO:0003677">
    <property type="term" value="F:DNA binding"/>
    <property type="evidence" value="ECO:0007669"/>
    <property type="project" value="UniProtKB-KW"/>
</dbReference>
<reference evidence="8 9" key="1">
    <citation type="submission" date="2019-06" db="EMBL/GenBank/DDBJ databases">
        <title>Sequencing the genomes of 1000 actinobacteria strains.</title>
        <authorList>
            <person name="Klenk H.-P."/>
        </authorList>
    </citation>
    <scope>NUCLEOTIDE SEQUENCE [LARGE SCALE GENOMIC DNA]</scope>
    <source>
        <strain evidence="8 9">DSM 102200</strain>
    </source>
</reference>
<dbReference type="InterPro" id="IPR013324">
    <property type="entry name" value="RNA_pol_sigma_r3/r4-like"/>
</dbReference>
<dbReference type="InterPro" id="IPR036388">
    <property type="entry name" value="WH-like_DNA-bd_sf"/>
</dbReference>
<evidence type="ECO:0000256" key="4">
    <source>
        <dbReference type="ARBA" id="ARBA00023125"/>
    </source>
</evidence>
<dbReference type="InterPro" id="IPR014284">
    <property type="entry name" value="RNA_pol_sigma-70_dom"/>
</dbReference>
<dbReference type="Pfam" id="PF04542">
    <property type="entry name" value="Sigma70_r2"/>
    <property type="match status" value="1"/>
</dbReference>
<evidence type="ECO:0000313" key="9">
    <source>
        <dbReference type="Proteomes" id="UP000316096"/>
    </source>
</evidence>
<dbReference type="SUPFAM" id="SSF88946">
    <property type="entry name" value="Sigma2 domain of RNA polymerase sigma factors"/>
    <property type="match status" value="1"/>
</dbReference>
<evidence type="ECO:0000313" key="8">
    <source>
        <dbReference type="EMBL" id="TQL97819.1"/>
    </source>
</evidence>
<evidence type="ECO:0000259" key="7">
    <source>
        <dbReference type="Pfam" id="PF08281"/>
    </source>
</evidence>
<dbReference type="EMBL" id="VFOZ01000001">
    <property type="protein sequence ID" value="TQL97819.1"/>
    <property type="molecule type" value="Genomic_DNA"/>
</dbReference>
<dbReference type="InterPro" id="IPR013325">
    <property type="entry name" value="RNA_pol_sigma_r2"/>
</dbReference>
<dbReference type="PANTHER" id="PTHR43133:SF8">
    <property type="entry name" value="RNA POLYMERASE SIGMA FACTOR HI_1459-RELATED"/>
    <property type="match status" value="1"/>
</dbReference>
<dbReference type="PANTHER" id="PTHR43133">
    <property type="entry name" value="RNA POLYMERASE ECF-TYPE SIGMA FACTO"/>
    <property type="match status" value="1"/>
</dbReference>
<dbReference type="AlphaFoldDB" id="A0A543CL58"/>
<evidence type="ECO:0000256" key="5">
    <source>
        <dbReference type="ARBA" id="ARBA00023163"/>
    </source>
</evidence>
<dbReference type="Proteomes" id="UP000316096">
    <property type="component" value="Unassembled WGS sequence"/>
</dbReference>
<name>A0A543CL58_9ACTN</name>
<evidence type="ECO:0000256" key="3">
    <source>
        <dbReference type="ARBA" id="ARBA00023082"/>
    </source>
</evidence>
<keyword evidence="5" id="KW-0804">Transcription</keyword>
<comment type="caution">
    <text evidence="8">The sequence shown here is derived from an EMBL/GenBank/DDBJ whole genome shotgun (WGS) entry which is preliminary data.</text>
</comment>
<dbReference type="CDD" id="cd06171">
    <property type="entry name" value="Sigma70_r4"/>
    <property type="match status" value="1"/>
</dbReference>
<dbReference type="NCBIfam" id="TIGR02937">
    <property type="entry name" value="sigma70-ECF"/>
    <property type="match status" value="1"/>
</dbReference>
<feature type="domain" description="RNA polymerase sigma-70 region 2" evidence="6">
    <location>
        <begin position="13"/>
        <end position="78"/>
    </location>
</feature>
<protein>
    <submittedName>
        <fullName evidence="8">RNA polymerase sigma-70 factor (ECF subfamily)</fullName>
    </submittedName>
</protein>
<dbReference type="InterPro" id="IPR013249">
    <property type="entry name" value="RNA_pol_sigma70_r4_t2"/>
</dbReference>
<keyword evidence="3" id="KW-0731">Sigma factor</keyword>
<dbReference type="RefSeq" id="WP_246121672.1">
    <property type="nucleotide sequence ID" value="NZ_VFOZ01000001.1"/>
</dbReference>
<evidence type="ECO:0000259" key="6">
    <source>
        <dbReference type="Pfam" id="PF04542"/>
    </source>
</evidence>
<comment type="similarity">
    <text evidence="1">Belongs to the sigma-70 factor family. ECF subfamily.</text>
</comment>
<dbReference type="GO" id="GO:0016987">
    <property type="term" value="F:sigma factor activity"/>
    <property type="evidence" value="ECO:0007669"/>
    <property type="project" value="UniProtKB-KW"/>
</dbReference>
<dbReference type="GO" id="GO:0006352">
    <property type="term" value="P:DNA-templated transcription initiation"/>
    <property type="evidence" value="ECO:0007669"/>
    <property type="project" value="InterPro"/>
</dbReference>
<gene>
    <name evidence="8" type="ORF">FB559_3425</name>
</gene>